<dbReference type="Gene3D" id="2.30.180.10">
    <property type="entry name" value="FAS1 domain"/>
    <property type="match status" value="1"/>
</dbReference>
<dbReference type="InterPro" id="IPR050904">
    <property type="entry name" value="Adhesion/Biosynth-related"/>
</dbReference>
<evidence type="ECO:0000313" key="3">
    <source>
        <dbReference type="EMBL" id="MFD1188694.1"/>
    </source>
</evidence>
<keyword evidence="1" id="KW-0732">Signal</keyword>
<feature type="domain" description="FAS1" evidence="2">
    <location>
        <begin position="114"/>
        <end position="250"/>
    </location>
</feature>
<feature type="non-terminal residue" evidence="3">
    <location>
        <position position="1"/>
    </location>
</feature>
<evidence type="ECO:0000313" key="4">
    <source>
        <dbReference type="Proteomes" id="UP001597094"/>
    </source>
</evidence>
<dbReference type="SUPFAM" id="SSF82153">
    <property type="entry name" value="FAS1 domain"/>
    <property type="match status" value="1"/>
</dbReference>
<dbReference type="Pfam" id="PF02469">
    <property type="entry name" value="Fasciclin"/>
    <property type="match status" value="1"/>
</dbReference>
<feature type="signal peptide" evidence="1">
    <location>
        <begin position="1"/>
        <end position="40"/>
    </location>
</feature>
<accession>A0ABW3SUU9</accession>
<name>A0ABW3SUU9_9BACT</name>
<feature type="chain" id="PRO_5046086818" evidence="1">
    <location>
        <begin position="41"/>
        <end position="264"/>
    </location>
</feature>
<reference evidence="4" key="1">
    <citation type="journal article" date="2019" name="Int. J. Syst. Evol. Microbiol.">
        <title>The Global Catalogue of Microorganisms (GCM) 10K type strain sequencing project: providing services to taxonomists for standard genome sequencing and annotation.</title>
        <authorList>
            <consortium name="The Broad Institute Genomics Platform"/>
            <consortium name="The Broad Institute Genome Sequencing Center for Infectious Disease"/>
            <person name="Wu L."/>
            <person name="Ma J."/>
        </authorList>
    </citation>
    <scope>NUCLEOTIDE SEQUENCE [LARGE SCALE GENOMIC DNA]</scope>
    <source>
        <strain evidence="4">JCM 31319</strain>
    </source>
</reference>
<dbReference type="RefSeq" id="WP_377532718.1">
    <property type="nucleotide sequence ID" value="NZ_JBHTLD010000347.1"/>
</dbReference>
<dbReference type="InterPro" id="IPR036378">
    <property type="entry name" value="FAS1_dom_sf"/>
</dbReference>
<keyword evidence="4" id="KW-1185">Reference proteome</keyword>
<protein>
    <submittedName>
        <fullName evidence="3">Fasciclin domain-containing protein</fullName>
    </submittedName>
</protein>
<dbReference type="PROSITE" id="PS50213">
    <property type="entry name" value="FAS1"/>
    <property type="match status" value="1"/>
</dbReference>
<dbReference type="InterPro" id="IPR000782">
    <property type="entry name" value="FAS1_domain"/>
</dbReference>
<dbReference type="SMART" id="SM00554">
    <property type="entry name" value="FAS1"/>
    <property type="match status" value="1"/>
</dbReference>
<gene>
    <name evidence="3" type="ORF">ACFQ2O_20975</name>
</gene>
<proteinExistence type="predicted"/>
<dbReference type="Proteomes" id="UP001597094">
    <property type="component" value="Unassembled WGS sequence"/>
</dbReference>
<sequence>CKYYSILYLSNYKKLKAMKKRMIIPMALATSMMMFSCASSNENMNATAMDDDMSMSSTQTMGGTASDASEGETLTVEETAVAVMPVGTISSTTLQMENSVDVNDMFEGLGDTESQDVLSLARTSPNLSTFVTLIEQAGLVDDLQRVEELTLLAPTNEAFAKLPQEKLQMLLMPDNKAQLMAILQAHVIPSNVSTLQLESNTRIRLTEDTYIPIETSGAAANSMITIGGARIVKGNTEASNGTIHVIDSVIIPSQNAREDTGITN</sequence>
<organism evidence="3 4">
    <name type="scientific">Pontibacter rugosus</name>
    <dbReference type="NCBI Taxonomy" id="1745966"/>
    <lineage>
        <taxon>Bacteria</taxon>
        <taxon>Pseudomonadati</taxon>
        <taxon>Bacteroidota</taxon>
        <taxon>Cytophagia</taxon>
        <taxon>Cytophagales</taxon>
        <taxon>Hymenobacteraceae</taxon>
        <taxon>Pontibacter</taxon>
    </lineage>
</organism>
<dbReference type="PANTHER" id="PTHR10900:SF77">
    <property type="entry name" value="FI19380P1"/>
    <property type="match status" value="1"/>
</dbReference>
<evidence type="ECO:0000256" key="1">
    <source>
        <dbReference type="SAM" id="SignalP"/>
    </source>
</evidence>
<comment type="caution">
    <text evidence="3">The sequence shown here is derived from an EMBL/GenBank/DDBJ whole genome shotgun (WGS) entry which is preliminary data.</text>
</comment>
<dbReference type="EMBL" id="JBHTLD010000347">
    <property type="protein sequence ID" value="MFD1188694.1"/>
    <property type="molecule type" value="Genomic_DNA"/>
</dbReference>
<dbReference type="PANTHER" id="PTHR10900">
    <property type="entry name" value="PERIOSTIN-RELATED"/>
    <property type="match status" value="1"/>
</dbReference>
<evidence type="ECO:0000259" key="2">
    <source>
        <dbReference type="PROSITE" id="PS50213"/>
    </source>
</evidence>